<dbReference type="Gene3D" id="1.10.10.10">
    <property type="entry name" value="Winged helix-like DNA-binding domain superfamily/Winged helix DNA-binding domain"/>
    <property type="match status" value="1"/>
</dbReference>
<dbReference type="Proteomes" id="UP001314229">
    <property type="component" value="Unassembled WGS sequence"/>
</dbReference>
<sequence length="429" mass="47831">MRRKGSAINASSWGALGHANISVKARENAPLTLIKLIGRPSKTPAGKGLGKAGAKRLGRLLKRAIQRQEESNGERNDALPKTPVRLFKYQIQNEAENAPKTNTEPLASPHVSKLILSVVSQCKHQGGISMAELKQTLAAGGYNVTKNNRRVNVATKRLVNNETLVRTTRNATFSINNKKLTDTTHLRTSQEKRKSPQPNEDLKQSNTASKPPKGAGKSHRPARQTPRAAGKSRKPNGKSRKPAAKSPKGKTRKPAAKSQKPRGKTHKPAAKSQKPRGKTHKPAAKSQKSKGKTRKPAAKSQKPKGKTLKPTAKSQKPKGKTRKPAAKSQKPKGKTRKPAAISYRLRSKTLKARRKSAKPAGRKRRPVNNRAAQVRRSPRSQRARSRGPKQNSYKYKCSQRRQQRRRRFSKMRLRSRPRQRRVARRRAYY</sequence>
<name>A0AAV1P2Y3_SCOSC</name>
<dbReference type="Pfam" id="PF00538">
    <property type="entry name" value="Linker_histone"/>
    <property type="match status" value="1"/>
</dbReference>
<feature type="compositionally biased region" description="Basic and acidic residues" evidence="1">
    <location>
        <begin position="179"/>
        <end position="194"/>
    </location>
</feature>
<evidence type="ECO:0000259" key="2">
    <source>
        <dbReference type="PROSITE" id="PS51504"/>
    </source>
</evidence>
<feature type="compositionally biased region" description="Basic residues" evidence="1">
    <location>
        <begin position="397"/>
        <end position="429"/>
    </location>
</feature>
<dbReference type="GO" id="GO:0006334">
    <property type="term" value="P:nucleosome assembly"/>
    <property type="evidence" value="ECO:0007669"/>
    <property type="project" value="InterPro"/>
</dbReference>
<dbReference type="SMART" id="SM00526">
    <property type="entry name" value="H15"/>
    <property type="match status" value="1"/>
</dbReference>
<dbReference type="AlphaFoldDB" id="A0AAV1P2Y3"/>
<protein>
    <submittedName>
        <fullName evidence="3">Histone H1-like</fullName>
    </submittedName>
</protein>
<dbReference type="PROSITE" id="PS51504">
    <property type="entry name" value="H15"/>
    <property type="match status" value="1"/>
</dbReference>
<dbReference type="InterPro" id="IPR036388">
    <property type="entry name" value="WH-like_DNA-bd_sf"/>
</dbReference>
<feature type="compositionally biased region" description="Basic residues" evidence="1">
    <location>
        <begin position="230"/>
        <end position="307"/>
    </location>
</feature>
<dbReference type="GO" id="GO:0000786">
    <property type="term" value="C:nucleosome"/>
    <property type="evidence" value="ECO:0007669"/>
    <property type="project" value="InterPro"/>
</dbReference>
<reference evidence="3 4" key="1">
    <citation type="submission" date="2024-01" db="EMBL/GenBank/DDBJ databases">
        <authorList>
            <person name="Alioto T."/>
            <person name="Alioto T."/>
            <person name="Gomez Garrido J."/>
        </authorList>
    </citation>
    <scope>NUCLEOTIDE SEQUENCE [LARGE SCALE GENOMIC DNA]</scope>
</reference>
<dbReference type="GO" id="GO:0003677">
    <property type="term" value="F:DNA binding"/>
    <property type="evidence" value="ECO:0007669"/>
    <property type="project" value="InterPro"/>
</dbReference>
<feature type="domain" description="H15" evidence="2">
    <location>
        <begin position="107"/>
        <end position="177"/>
    </location>
</feature>
<feature type="compositionally biased region" description="Basic residues" evidence="1">
    <location>
        <begin position="315"/>
        <end position="337"/>
    </location>
</feature>
<feature type="compositionally biased region" description="Basic residues" evidence="1">
    <location>
        <begin position="345"/>
        <end position="367"/>
    </location>
</feature>
<dbReference type="SUPFAM" id="SSF46785">
    <property type="entry name" value="Winged helix' DNA-binding domain"/>
    <property type="match status" value="1"/>
</dbReference>
<comment type="caution">
    <text evidence="3">The sequence shown here is derived from an EMBL/GenBank/DDBJ whole genome shotgun (WGS) entry which is preliminary data.</text>
</comment>
<feature type="compositionally biased region" description="Basic residues" evidence="1">
    <location>
        <begin position="376"/>
        <end position="387"/>
    </location>
</feature>
<gene>
    <name evidence="3" type="ORF">FSCOSCO3_A021802</name>
</gene>
<dbReference type="EMBL" id="CAWUFR010000091">
    <property type="protein sequence ID" value="CAK6966202.1"/>
    <property type="molecule type" value="Genomic_DNA"/>
</dbReference>
<dbReference type="InterPro" id="IPR005818">
    <property type="entry name" value="Histone_H1/H5_H15"/>
</dbReference>
<evidence type="ECO:0000313" key="4">
    <source>
        <dbReference type="Proteomes" id="UP001314229"/>
    </source>
</evidence>
<feature type="region of interest" description="Disordered" evidence="1">
    <location>
        <begin position="175"/>
        <end position="429"/>
    </location>
</feature>
<organism evidence="3 4">
    <name type="scientific">Scomber scombrus</name>
    <name type="common">Atlantic mackerel</name>
    <name type="synonym">Scomber vernalis</name>
    <dbReference type="NCBI Taxonomy" id="13677"/>
    <lineage>
        <taxon>Eukaryota</taxon>
        <taxon>Metazoa</taxon>
        <taxon>Chordata</taxon>
        <taxon>Craniata</taxon>
        <taxon>Vertebrata</taxon>
        <taxon>Euteleostomi</taxon>
        <taxon>Actinopterygii</taxon>
        <taxon>Neopterygii</taxon>
        <taxon>Teleostei</taxon>
        <taxon>Neoteleostei</taxon>
        <taxon>Acanthomorphata</taxon>
        <taxon>Pelagiaria</taxon>
        <taxon>Scombriformes</taxon>
        <taxon>Scombridae</taxon>
        <taxon>Scomber</taxon>
    </lineage>
</organism>
<accession>A0AAV1P2Y3</accession>
<keyword evidence="4" id="KW-1185">Reference proteome</keyword>
<evidence type="ECO:0000313" key="3">
    <source>
        <dbReference type="EMBL" id="CAK6966202.1"/>
    </source>
</evidence>
<evidence type="ECO:0000256" key="1">
    <source>
        <dbReference type="SAM" id="MobiDB-lite"/>
    </source>
</evidence>
<dbReference type="InterPro" id="IPR036390">
    <property type="entry name" value="WH_DNA-bd_sf"/>
</dbReference>
<proteinExistence type="predicted"/>